<gene>
    <name evidence="1" type="ORF">MBAV_003816</name>
</gene>
<name>A0A0F3GTH8_9BACT</name>
<accession>A0A0F3GTH8</accession>
<evidence type="ECO:0000313" key="1">
    <source>
        <dbReference type="EMBL" id="KJU83988.1"/>
    </source>
</evidence>
<comment type="caution">
    <text evidence="1">The sequence shown here is derived from an EMBL/GenBank/DDBJ whole genome shotgun (WGS) entry which is preliminary data.</text>
</comment>
<dbReference type="EMBL" id="LACI01001659">
    <property type="protein sequence ID" value="KJU83988.1"/>
    <property type="molecule type" value="Genomic_DNA"/>
</dbReference>
<keyword evidence="2" id="KW-1185">Reference proteome</keyword>
<dbReference type="AlphaFoldDB" id="A0A0F3GTH8"/>
<evidence type="ECO:0000313" key="2">
    <source>
        <dbReference type="Proteomes" id="UP000033423"/>
    </source>
</evidence>
<protein>
    <submittedName>
        <fullName evidence="1">Uncharacterized protein</fullName>
    </submittedName>
</protein>
<dbReference type="Proteomes" id="UP000033423">
    <property type="component" value="Unassembled WGS sequence"/>
</dbReference>
<reference evidence="1 2" key="1">
    <citation type="submission" date="2015-02" db="EMBL/GenBank/DDBJ databases">
        <title>Single-cell genomics of uncultivated deep-branching MTB reveals a conserved set of magnetosome genes.</title>
        <authorList>
            <person name="Kolinko S."/>
            <person name="Richter M."/>
            <person name="Glockner F.O."/>
            <person name="Brachmann A."/>
            <person name="Schuler D."/>
        </authorList>
    </citation>
    <scope>NUCLEOTIDE SEQUENCE [LARGE SCALE GENOMIC DNA]</scope>
    <source>
        <strain evidence="1">TM-1</strain>
    </source>
</reference>
<proteinExistence type="predicted"/>
<organism evidence="1 2">
    <name type="scientific">Candidatus Magnetobacterium bavaricum</name>
    <dbReference type="NCBI Taxonomy" id="29290"/>
    <lineage>
        <taxon>Bacteria</taxon>
        <taxon>Pseudomonadati</taxon>
        <taxon>Nitrospirota</taxon>
        <taxon>Thermodesulfovibrionia</taxon>
        <taxon>Thermodesulfovibrionales</taxon>
        <taxon>Candidatus Magnetobacteriaceae</taxon>
        <taxon>Candidatus Magnetobacterium</taxon>
    </lineage>
</organism>
<sequence>MSTTSISITFLPGLRGSVVEKEPSLLTLMLRLPMVSATCPAPPATLPLRVVSSGFERRVALSSSGNSSDIFRGVLSFLTITYVLVSTWPELSLAVTVILFLPASNLTI</sequence>